<dbReference type="InterPro" id="IPR015422">
    <property type="entry name" value="PyrdxlP-dep_Trfase_small"/>
</dbReference>
<dbReference type="InterPro" id="IPR015424">
    <property type="entry name" value="PyrdxlP-dep_Trfase"/>
</dbReference>
<keyword evidence="4" id="KW-0663">Pyridoxal phosphate</keyword>
<dbReference type="Gene3D" id="3.40.640.10">
    <property type="entry name" value="Type I PLP-dependent aspartate aminotransferase-like (Major domain)"/>
    <property type="match status" value="1"/>
</dbReference>
<comment type="similarity">
    <text evidence="2">Belongs to the class-II pyridoxal-phosphate-dependent aminotransferase family. BioF subfamily.</text>
</comment>
<name>A0A835LY89_9MAGN</name>
<evidence type="ECO:0000313" key="5">
    <source>
        <dbReference type="EMBL" id="KAF9611965.1"/>
    </source>
</evidence>
<dbReference type="PANTHER" id="PTHR13693:SF77">
    <property type="entry name" value="8-AMINO-7-OXONONANOATE SYNTHASE"/>
    <property type="match status" value="1"/>
</dbReference>
<evidence type="ECO:0000256" key="4">
    <source>
        <dbReference type="ARBA" id="ARBA00022898"/>
    </source>
</evidence>
<keyword evidence="3" id="KW-0808">Transferase</keyword>
<proteinExistence type="inferred from homology"/>
<evidence type="ECO:0000256" key="1">
    <source>
        <dbReference type="ARBA" id="ARBA00001933"/>
    </source>
</evidence>
<comment type="caution">
    <text evidence="5">The sequence shown here is derived from an EMBL/GenBank/DDBJ whole genome shotgun (WGS) entry which is preliminary data.</text>
</comment>
<evidence type="ECO:0000256" key="3">
    <source>
        <dbReference type="ARBA" id="ARBA00022679"/>
    </source>
</evidence>
<keyword evidence="6" id="KW-1185">Reference proteome</keyword>
<dbReference type="Gene3D" id="3.90.1150.10">
    <property type="entry name" value="Aspartate Aminotransferase, domain 1"/>
    <property type="match status" value="1"/>
</dbReference>
<evidence type="ECO:0000313" key="6">
    <source>
        <dbReference type="Proteomes" id="UP000631114"/>
    </source>
</evidence>
<dbReference type="GO" id="GO:0009102">
    <property type="term" value="P:biotin biosynthetic process"/>
    <property type="evidence" value="ECO:0007669"/>
    <property type="project" value="TreeGrafter"/>
</dbReference>
<evidence type="ECO:0000256" key="2">
    <source>
        <dbReference type="ARBA" id="ARBA00010008"/>
    </source>
</evidence>
<evidence type="ECO:0008006" key="7">
    <source>
        <dbReference type="Google" id="ProtNLM"/>
    </source>
</evidence>
<dbReference type="AlphaFoldDB" id="A0A835LY89"/>
<sequence>MGPFLVEIQLSNSLSGEWVHNVPSSRGNGNMKPPGSLRKLIHFSGNDYPGLSSHPTVCRAAAEAALQHGMGPRGSALICGYTDYHRLLESCLADLKKKEVLLC</sequence>
<comment type="cofactor">
    <cofactor evidence="1">
        <name>pyridoxal 5'-phosphate</name>
        <dbReference type="ChEBI" id="CHEBI:597326"/>
    </cofactor>
</comment>
<dbReference type="PANTHER" id="PTHR13693">
    <property type="entry name" value="CLASS II AMINOTRANSFERASE/8-AMINO-7-OXONONANOATE SYNTHASE"/>
    <property type="match status" value="1"/>
</dbReference>
<dbReference type="SUPFAM" id="SSF53383">
    <property type="entry name" value="PLP-dependent transferases"/>
    <property type="match status" value="1"/>
</dbReference>
<dbReference type="EMBL" id="JADFTS010000004">
    <property type="protein sequence ID" value="KAF9611965.1"/>
    <property type="molecule type" value="Genomic_DNA"/>
</dbReference>
<dbReference type="Proteomes" id="UP000631114">
    <property type="component" value="Unassembled WGS sequence"/>
</dbReference>
<organism evidence="5 6">
    <name type="scientific">Coptis chinensis</name>
    <dbReference type="NCBI Taxonomy" id="261450"/>
    <lineage>
        <taxon>Eukaryota</taxon>
        <taxon>Viridiplantae</taxon>
        <taxon>Streptophyta</taxon>
        <taxon>Embryophyta</taxon>
        <taxon>Tracheophyta</taxon>
        <taxon>Spermatophyta</taxon>
        <taxon>Magnoliopsida</taxon>
        <taxon>Ranunculales</taxon>
        <taxon>Ranunculaceae</taxon>
        <taxon>Coptidoideae</taxon>
        <taxon>Coptis</taxon>
    </lineage>
</organism>
<gene>
    <name evidence="5" type="ORF">IFM89_037248</name>
</gene>
<accession>A0A835LY89</accession>
<reference evidence="5 6" key="1">
    <citation type="submission" date="2020-10" db="EMBL/GenBank/DDBJ databases">
        <title>The Coptis chinensis genome and diversification of protoberbering-type alkaloids.</title>
        <authorList>
            <person name="Wang B."/>
            <person name="Shu S."/>
            <person name="Song C."/>
            <person name="Liu Y."/>
        </authorList>
    </citation>
    <scope>NUCLEOTIDE SEQUENCE [LARGE SCALE GENOMIC DNA]</scope>
    <source>
        <strain evidence="5">HL-2020</strain>
        <tissue evidence="5">Leaf</tissue>
    </source>
</reference>
<dbReference type="InterPro" id="IPR050087">
    <property type="entry name" value="AON_synthase_class-II"/>
</dbReference>
<dbReference type="OrthoDB" id="1720595at2759"/>
<protein>
    <recommendedName>
        <fullName evidence="7">8-amino-7-oxononanoate synthase</fullName>
    </recommendedName>
</protein>
<dbReference type="GO" id="GO:0016740">
    <property type="term" value="F:transferase activity"/>
    <property type="evidence" value="ECO:0007669"/>
    <property type="project" value="UniProtKB-KW"/>
</dbReference>
<dbReference type="InterPro" id="IPR015421">
    <property type="entry name" value="PyrdxlP-dep_Trfase_major"/>
</dbReference>